<dbReference type="AlphaFoldDB" id="A0A7Y0K5N1"/>
<reference evidence="1 2" key="1">
    <citation type="submission" date="2020-04" db="EMBL/GenBank/DDBJ databases">
        <title>Bacillus sp. UniB3 isolated from commercial digestive syrup.</title>
        <authorList>
            <person name="Thorat V."/>
            <person name="Kirdat K."/>
            <person name="Tiwarekar B."/>
            <person name="Yadav A."/>
        </authorList>
    </citation>
    <scope>NUCLEOTIDE SEQUENCE [LARGE SCALE GENOMIC DNA]</scope>
    <source>
        <strain evidence="1 2">UniB3</strain>
    </source>
</reference>
<keyword evidence="1" id="KW-0456">Lyase</keyword>
<accession>A0A7Y0K5N1</accession>
<dbReference type="GO" id="GO:0016829">
    <property type="term" value="F:lyase activity"/>
    <property type="evidence" value="ECO:0007669"/>
    <property type="project" value="UniProtKB-KW"/>
</dbReference>
<dbReference type="EMBL" id="JABBPK010000001">
    <property type="protein sequence ID" value="NMO76238.1"/>
    <property type="molecule type" value="Genomic_DNA"/>
</dbReference>
<evidence type="ECO:0000313" key="1">
    <source>
        <dbReference type="EMBL" id="NMO76238.1"/>
    </source>
</evidence>
<gene>
    <name evidence="1" type="primary">phnH</name>
    <name evidence="1" type="ORF">HHU08_04315</name>
</gene>
<sequence>MKLDIVHDLQSFYRKLVHAYSRPGQLANLRKEAAIVREDGNEECPTPILLIALTLFDQEVTFKVLSEKAGMITKTINQLTYAKQGEIEEADYILVLQDAETGALNKAIEKAKSGTLKNPHSSATIIIEVTEITAEPALELKGPGIKTVEYVQVELAENWIESRQSKNKEFPLGVDLMFVDQQDQLLSVPRTTQISENRVMV</sequence>
<dbReference type="RefSeq" id="WP_169187879.1">
    <property type="nucleotide sequence ID" value="NZ_JABBPK010000001.1"/>
</dbReference>
<dbReference type="InterPro" id="IPR038058">
    <property type="entry name" value="PhnH-like_sp"/>
</dbReference>
<name>A0A7Y0K5N1_9BACI</name>
<dbReference type="InterPro" id="IPR008772">
    <property type="entry name" value="Phosphonate_metab_PhnH"/>
</dbReference>
<dbReference type="NCBIfam" id="TIGR03292">
    <property type="entry name" value="PhnH_redo"/>
    <property type="match status" value="1"/>
</dbReference>
<dbReference type="Proteomes" id="UP000588491">
    <property type="component" value="Unassembled WGS sequence"/>
</dbReference>
<comment type="caution">
    <text evidence="1">The sequence shown here is derived from an EMBL/GenBank/DDBJ whole genome shotgun (WGS) entry which is preliminary data.</text>
</comment>
<proteinExistence type="predicted"/>
<dbReference type="SUPFAM" id="SSF159709">
    <property type="entry name" value="PhnH-like"/>
    <property type="match status" value="1"/>
</dbReference>
<dbReference type="PIRSF" id="PIRSF020680">
    <property type="entry name" value="PhnH"/>
    <property type="match status" value="1"/>
</dbReference>
<organism evidence="1 2">
    <name type="scientific">Niallia alba</name>
    <dbReference type="NCBI Taxonomy" id="2729105"/>
    <lineage>
        <taxon>Bacteria</taxon>
        <taxon>Bacillati</taxon>
        <taxon>Bacillota</taxon>
        <taxon>Bacilli</taxon>
        <taxon>Bacillales</taxon>
        <taxon>Bacillaceae</taxon>
        <taxon>Niallia</taxon>
    </lineage>
</organism>
<evidence type="ECO:0000313" key="2">
    <source>
        <dbReference type="Proteomes" id="UP000588491"/>
    </source>
</evidence>
<dbReference type="Pfam" id="PF05845">
    <property type="entry name" value="PhnH"/>
    <property type="match status" value="1"/>
</dbReference>
<dbReference type="GO" id="GO:0019634">
    <property type="term" value="P:organic phosphonate metabolic process"/>
    <property type="evidence" value="ECO:0007669"/>
    <property type="project" value="InterPro"/>
</dbReference>
<protein>
    <submittedName>
        <fullName evidence="1">Phosphonate C-P lyase system protein PhnH</fullName>
    </submittedName>
</protein>
<keyword evidence="2" id="KW-1185">Reference proteome</keyword>
<dbReference type="Gene3D" id="3.40.50.11310">
    <property type="entry name" value="Bacterial phosphonate metabolism protein PhnH"/>
    <property type="match status" value="1"/>
</dbReference>